<dbReference type="Proteomes" id="UP000240361">
    <property type="component" value="Segment"/>
</dbReference>
<organism evidence="2 3">
    <name type="scientific">Shigella phage Sf25</name>
    <dbReference type="NCBI Taxonomy" id="2024310"/>
    <lineage>
        <taxon>Viruses</taxon>
        <taxon>Duplodnaviria</taxon>
        <taxon>Heunggongvirae</taxon>
        <taxon>Uroviricota</taxon>
        <taxon>Caudoviricetes</taxon>
        <taxon>Pantevenvirales</taxon>
        <taxon>Straboviridae</taxon>
        <taxon>Tevenvirinae</taxon>
        <taxon>Tequatrovirus</taxon>
        <taxon>Tequatrovirus sf24</taxon>
    </lineage>
</organism>
<sequence length="62" mass="6935">MKKIIKAIWNVVIILVVLSIFPIVLMIDMLNVVGIYLMAVVGMDIHQNGLKSVVETIWNGVK</sequence>
<protein>
    <submittedName>
        <fullName evidence="2">Uncharacterized protein</fullName>
    </submittedName>
</protein>
<name>A0A2K9VM46_9CAUD</name>
<evidence type="ECO:0000313" key="2">
    <source>
        <dbReference type="EMBL" id="AUV63400.1"/>
    </source>
</evidence>
<accession>A0A2K9VM46</accession>
<reference evidence="2 3" key="1">
    <citation type="submission" date="2017-06" db="EMBL/GenBank/DDBJ databases">
        <title>The isolation and characterization of 16 novel Shigella-infecting phages from the environment.</title>
        <authorList>
            <person name="Doore S.M."/>
            <person name="Schrad J.R."/>
            <person name="Dover J.A."/>
            <person name="Parent K.N."/>
        </authorList>
    </citation>
    <scope>NUCLEOTIDE SEQUENCE [LARGE SCALE GENOMIC DNA]</scope>
</reference>
<feature type="transmembrane region" description="Helical" evidence="1">
    <location>
        <begin position="7"/>
        <end position="27"/>
    </location>
</feature>
<keyword evidence="1" id="KW-0812">Transmembrane</keyword>
<gene>
    <name evidence="2" type="ORF">Sf25_gp120</name>
</gene>
<proteinExistence type="predicted"/>
<evidence type="ECO:0000256" key="1">
    <source>
        <dbReference type="SAM" id="Phobius"/>
    </source>
</evidence>
<keyword evidence="1" id="KW-1133">Transmembrane helix</keyword>
<dbReference type="EMBL" id="MF327009">
    <property type="protein sequence ID" value="AUV63400.1"/>
    <property type="molecule type" value="Genomic_DNA"/>
</dbReference>
<dbReference type="Pfam" id="PF23906">
    <property type="entry name" value="DUF7248"/>
    <property type="match status" value="1"/>
</dbReference>
<dbReference type="InterPro" id="IPR055672">
    <property type="entry name" value="DUF7248"/>
</dbReference>
<evidence type="ECO:0000313" key="3">
    <source>
        <dbReference type="Proteomes" id="UP000240361"/>
    </source>
</evidence>
<keyword evidence="1" id="KW-0472">Membrane</keyword>